<feature type="non-terminal residue" evidence="1">
    <location>
        <position position="114"/>
    </location>
</feature>
<keyword evidence="2" id="KW-1185">Reference proteome</keyword>
<organism evidence="1 2">
    <name type="scientific">Ixodes persulcatus</name>
    <name type="common">Taiga tick</name>
    <dbReference type="NCBI Taxonomy" id="34615"/>
    <lineage>
        <taxon>Eukaryota</taxon>
        <taxon>Metazoa</taxon>
        <taxon>Ecdysozoa</taxon>
        <taxon>Arthropoda</taxon>
        <taxon>Chelicerata</taxon>
        <taxon>Arachnida</taxon>
        <taxon>Acari</taxon>
        <taxon>Parasitiformes</taxon>
        <taxon>Ixodida</taxon>
        <taxon>Ixodoidea</taxon>
        <taxon>Ixodidae</taxon>
        <taxon>Ixodinae</taxon>
        <taxon>Ixodes</taxon>
    </lineage>
</organism>
<dbReference type="Proteomes" id="UP000805193">
    <property type="component" value="Unassembled WGS sequence"/>
</dbReference>
<accession>A0AC60NXF7</accession>
<sequence length="114" mass="12936">MSIASSWGRRKLRQNPLRLTFAGRVFTEVSTLCVLGVDFTSGSASPWLRTARKSASSMLHLFRRISQRGVCVCVQFQHLIQAEWTRLETLHREAMRVIKDLPRLTPAPTLQAEA</sequence>
<comment type="caution">
    <text evidence="1">The sequence shown here is derived from an EMBL/GenBank/DDBJ whole genome shotgun (WGS) entry which is preliminary data.</text>
</comment>
<evidence type="ECO:0000313" key="2">
    <source>
        <dbReference type="Proteomes" id="UP000805193"/>
    </source>
</evidence>
<evidence type="ECO:0000313" key="1">
    <source>
        <dbReference type="EMBL" id="KAG0411836.1"/>
    </source>
</evidence>
<name>A0AC60NXF7_IXOPE</name>
<proteinExistence type="predicted"/>
<gene>
    <name evidence="1" type="ORF">HPB47_011017</name>
</gene>
<dbReference type="EMBL" id="JABSTQ010011399">
    <property type="protein sequence ID" value="KAG0411836.1"/>
    <property type="molecule type" value="Genomic_DNA"/>
</dbReference>
<reference evidence="1 2" key="1">
    <citation type="journal article" date="2020" name="Cell">
        <title>Large-Scale Comparative Analyses of Tick Genomes Elucidate Their Genetic Diversity and Vector Capacities.</title>
        <authorList>
            <consortium name="Tick Genome and Microbiome Consortium (TIGMIC)"/>
            <person name="Jia N."/>
            <person name="Wang J."/>
            <person name="Shi W."/>
            <person name="Du L."/>
            <person name="Sun Y."/>
            <person name="Zhan W."/>
            <person name="Jiang J.F."/>
            <person name="Wang Q."/>
            <person name="Zhang B."/>
            <person name="Ji P."/>
            <person name="Bell-Sakyi L."/>
            <person name="Cui X.M."/>
            <person name="Yuan T.T."/>
            <person name="Jiang B.G."/>
            <person name="Yang W.F."/>
            <person name="Lam T.T."/>
            <person name="Chang Q.C."/>
            <person name="Ding S.J."/>
            <person name="Wang X.J."/>
            <person name="Zhu J.G."/>
            <person name="Ruan X.D."/>
            <person name="Zhao L."/>
            <person name="Wei J.T."/>
            <person name="Ye R.Z."/>
            <person name="Que T.C."/>
            <person name="Du C.H."/>
            <person name="Zhou Y.H."/>
            <person name="Cheng J.X."/>
            <person name="Dai P.F."/>
            <person name="Guo W.B."/>
            <person name="Han X.H."/>
            <person name="Huang E.J."/>
            <person name="Li L.F."/>
            <person name="Wei W."/>
            <person name="Gao Y.C."/>
            <person name="Liu J.Z."/>
            <person name="Shao H.Z."/>
            <person name="Wang X."/>
            <person name="Wang C.C."/>
            <person name="Yang T.C."/>
            <person name="Huo Q.B."/>
            <person name="Li W."/>
            <person name="Chen H.Y."/>
            <person name="Chen S.E."/>
            <person name="Zhou L.G."/>
            <person name="Ni X.B."/>
            <person name="Tian J.H."/>
            <person name="Sheng Y."/>
            <person name="Liu T."/>
            <person name="Pan Y.S."/>
            <person name="Xia L.Y."/>
            <person name="Li J."/>
            <person name="Zhao F."/>
            <person name="Cao W.C."/>
        </authorList>
    </citation>
    <scope>NUCLEOTIDE SEQUENCE [LARGE SCALE GENOMIC DNA]</scope>
    <source>
        <strain evidence="1">Iper-2018</strain>
    </source>
</reference>
<protein>
    <submittedName>
        <fullName evidence="1">Uncharacterized protein</fullName>
    </submittedName>
</protein>